<evidence type="ECO:0000256" key="4">
    <source>
        <dbReference type="SAM" id="MobiDB-lite"/>
    </source>
</evidence>
<dbReference type="InterPro" id="IPR036628">
    <property type="entry name" value="Clp_N_dom_sf"/>
</dbReference>
<sequence>MRAGGCAVQQALAAEAAAVVRQAMALARRRGHAQVTPLHVASAMLSAAGLLRAACLHSHSHPLQCKALELCFNVALNRLPTAGPAAAVMFHPHPLHHGRHGKQHTPVLSNALVATFKRAQAHQRRGAMEGGQAQGQPPQPVLAAKVDIEQLIISILDDPSVSRVMREAGFSSSQVKANVEKAVSSSSSPEHQPNTTIPSSGHATSSPAPGSGHPSSRRPNKSDDDAMRVLDCMASGTKRCVVVVGESAATAEVVVKAVMDMVSKGELQQRHERLKNLQFVPLSAASFQRMPREEVEAKADDLRALVRQGCAAGKGVVLVLEDLAYAAEAWAAVSERRRHGSGGREHGQFGYCPVEHAVMEVGSFVSAAAGGGGRGFDRFWLLGFGNNQAYMKSRAGQPSLEAVWELHPVVVPDGGLSLSLTCDSDAEQANQERATRPWPFANGTATGESELITSCAMVAATTPSVPPWFQGYQVQDMTRPASRSTSFQLQDWNPNFNGSAAYHTSELTLSFSSQATNSPDASSISGSFAPSFNVASLMMSSKPWQFKLMQPCQNYQHGDPNALVRTYDHQQLHGRPSPEKSYSVTNSSVGAPAESPKFTELTAENLKILCNALENRAPRHKDVVTEIASVVLQCRSGLTRRRRWWFQEKPSAVTWLLFQGGGNDDKKAVSRELARLVFGSYSKFTSISLADEFTHVHSDSSSAEPMLKRQRSLDTGHGYVQRLYGAILENPHRVIMIDGVEHLDYESEIGIRNAITNGRIRGCNGDEISLGDAIIVLSCEALDSMSNASSPRLKQRVIDKDGKEGNGMNIENGMESSGFTLDLNACAEDSEGNEESVSYNARIINIVDGVFFFQLMEHS</sequence>
<evidence type="ECO:0000256" key="2">
    <source>
        <dbReference type="ARBA" id="ARBA00022737"/>
    </source>
</evidence>
<dbReference type="EMBL" id="CAJGYO010000010">
    <property type="protein sequence ID" value="CAD6258172.1"/>
    <property type="molecule type" value="Genomic_DNA"/>
</dbReference>
<dbReference type="Pfam" id="PF23569">
    <property type="entry name" value="NBD_SMAX1"/>
    <property type="match status" value="1"/>
</dbReference>
<dbReference type="Gene3D" id="3.40.50.300">
    <property type="entry name" value="P-loop containing nucleotide triphosphate hydrolases"/>
    <property type="match status" value="1"/>
</dbReference>
<dbReference type="InterPro" id="IPR051650">
    <property type="entry name" value="SL_signaling_regulator"/>
</dbReference>
<dbReference type="PANTHER" id="PTHR43572">
    <property type="entry name" value="CHAPERONE PROTEIN CLPD, CHLOROPLASTIC"/>
    <property type="match status" value="1"/>
</dbReference>
<dbReference type="Proteomes" id="UP000604825">
    <property type="component" value="Unassembled WGS sequence"/>
</dbReference>
<accession>A0A811QG31</accession>
<evidence type="ECO:0000313" key="7">
    <source>
        <dbReference type="Proteomes" id="UP000604825"/>
    </source>
</evidence>
<keyword evidence="7" id="KW-1185">Reference proteome</keyword>
<dbReference type="AlphaFoldDB" id="A0A811QG31"/>
<dbReference type="InterPro" id="IPR027417">
    <property type="entry name" value="P-loop_NTPase"/>
</dbReference>
<evidence type="ECO:0000256" key="1">
    <source>
        <dbReference type="ARBA" id="ARBA00008675"/>
    </source>
</evidence>
<comment type="caution">
    <text evidence="6">The sequence shown here is derived from an EMBL/GenBank/DDBJ whole genome shotgun (WGS) entry which is preliminary data.</text>
</comment>
<feature type="region of interest" description="Disordered" evidence="4">
    <location>
        <begin position="170"/>
        <end position="224"/>
    </location>
</feature>
<proteinExistence type="inferred from homology"/>
<organism evidence="6 7">
    <name type="scientific">Miscanthus lutarioriparius</name>
    <dbReference type="NCBI Taxonomy" id="422564"/>
    <lineage>
        <taxon>Eukaryota</taxon>
        <taxon>Viridiplantae</taxon>
        <taxon>Streptophyta</taxon>
        <taxon>Embryophyta</taxon>
        <taxon>Tracheophyta</taxon>
        <taxon>Spermatophyta</taxon>
        <taxon>Magnoliopsida</taxon>
        <taxon>Liliopsida</taxon>
        <taxon>Poales</taxon>
        <taxon>Poaceae</taxon>
        <taxon>PACMAD clade</taxon>
        <taxon>Panicoideae</taxon>
        <taxon>Andropogonodae</taxon>
        <taxon>Andropogoneae</taxon>
        <taxon>Saccharinae</taxon>
        <taxon>Miscanthus</taxon>
    </lineage>
</organism>
<evidence type="ECO:0000259" key="5">
    <source>
        <dbReference type="PROSITE" id="PS51903"/>
    </source>
</evidence>
<feature type="compositionally biased region" description="Polar residues" evidence="4">
    <location>
        <begin position="183"/>
        <end position="204"/>
    </location>
</feature>
<dbReference type="PROSITE" id="PS51903">
    <property type="entry name" value="CLP_R"/>
    <property type="match status" value="1"/>
</dbReference>
<feature type="domain" description="Clp R" evidence="5">
    <location>
        <begin position="8"/>
        <end position="186"/>
    </location>
</feature>
<evidence type="ECO:0000256" key="3">
    <source>
        <dbReference type="PROSITE-ProRule" id="PRU01251"/>
    </source>
</evidence>
<feature type="compositionally biased region" description="Low complexity" evidence="4">
    <location>
        <begin position="205"/>
        <end position="214"/>
    </location>
</feature>
<keyword evidence="2 3" id="KW-0677">Repeat</keyword>
<protein>
    <recommendedName>
        <fullName evidence="5">Clp R domain-containing protein</fullName>
    </recommendedName>
</protein>
<dbReference type="InterPro" id="IPR058680">
    <property type="entry name" value="NBD_SMAX1-like"/>
</dbReference>
<reference evidence="6" key="1">
    <citation type="submission" date="2020-10" db="EMBL/GenBank/DDBJ databases">
        <authorList>
            <person name="Han B."/>
            <person name="Lu T."/>
            <person name="Zhao Q."/>
            <person name="Huang X."/>
            <person name="Zhao Y."/>
        </authorList>
    </citation>
    <scope>NUCLEOTIDE SEQUENCE</scope>
</reference>
<gene>
    <name evidence="6" type="ORF">NCGR_LOCUS41653</name>
</gene>
<comment type="similarity">
    <text evidence="1">Belongs to the ClpA/ClpB family.</text>
</comment>
<evidence type="ECO:0000313" key="6">
    <source>
        <dbReference type="EMBL" id="CAD6258172.1"/>
    </source>
</evidence>
<dbReference type="OrthoDB" id="750498at2759"/>
<dbReference type="Gene3D" id="1.10.1780.10">
    <property type="entry name" value="Clp, N-terminal domain"/>
    <property type="match status" value="1"/>
</dbReference>
<dbReference type="InterPro" id="IPR004176">
    <property type="entry name" value="Clp_R_N"/>
</dbReference>
<name>A0A811QG31_9POAL</name>
<dbReference type="PANTHER" id="PTHR43572:SF59">
    <property type="entry name" value="PROTEIN SMAX1-LIKE 3"/>
    <property type="match status" value="1"/>
</dbReference>